<dbReference type="GO" id="GO:0019284">
    <property type="term" value="P:L-methionine salvage from S-adenosylmethionine"/>
    <property type="evidence" value="ECO:0007669"/>
    <property type="project" value="InterPro"/>
</dbReference>
<feature type="site" description="May play a role in transmitting local conformational changes" evidence="9">
    <location>
        <position position="101"/>
    </location>
</feature>
<feature type="binding site" evidence="9">
    <location>
        <position position="140"/>
    </location>
    <ligand>
        <name>Ni(2+)</name>
        <dbReference type="ChEBI" id="CHEBI:49786"/>
    </ligand>
</feature>
<evidence type="ECO:0000256" key="9">
    <source>
        <dbReference type="HAMAP-Rule" id="MF_01682"/>
    </source>
</evidence>
<comment type="catalytic activity">
    <reaction evidence="1 9">
        <text>1,2-dihydroxy-5-(methylsulfanyl)pent-1-en-3-one + O2 = 4-methylsulfanyl-2-oxobutanoate + formate + 2 H(+)</text>
        <dbReference type="Rhea" id="RHEA:24504"/>
        <dbReference type="ChEBI" id="CHEBI:15378"/>
        <dbReference type="ChEBI" id="CHEBI:15379"/>
        <dbReference type="ChEBI" id="CHEBI:15740"/>
        <dbReference type="ChEBI" id="CHEBI:16723"/>
        <dbReference type="ChEBI" id="CHEBI:49252"/>
        <dbReference type="EC" id="1.13.11.54"/>
    </reaction>
</comment>
<comment type="function">
    <text evidence="9">Catalyzes 2 different reactions between oxygene and the acireductone 1,2-dihydroxy-3-keto-5-methylthiopentene (DHK-MTPene) depending upon the metal bound in the active site. Fe-containing acireductone dioxygenase (Fe-ARD) produces formate and 2-keto-4-methylthiobutyrate (KMTB), the alpha-ketoacid precursor of methionine in the methionine recycle pathway. Ni-containing acireductone dioxygenase (Ni-ARD) produces methylthiopropionate, carbon monoxide and formate, and does not lie on the methionine recycle pathway.</text>
</comment>
<keyword evidence="2 9" id="KW-0533">Nickel</keyword>
<feature type="binding site" evidence="9">
    <location>
        <position position="102"/>
    </location>
    <ligand>
        <name>Ni(2+)</name>
        <dbReference type="ChEBI" id="CHEBI:49786"/>
    </ligand>
</feature>
<evidence type="ECO:0000256" key="8">
    <source>
        <dbReference type="ARBA" id="ARBA00023167"/>
    </source>
</evidence>
<dbReference type="EC" id="1.13.11.53" evidence="9"/>
<dbReference type="GO" id="GO:0019509">
    <property type="term" value="P:L-methionine salvage from methylthioadenosine"/>
    <property type="evidence" value="ECO:0007669"/>
    <property type="project" value="UniProtKB-UniRule"/>
</dbReference>
<keyword evidence="6 9" id="KW-0560">Oxidoreductase</keyword>
<accession>A0A1D8IR11</accession>
<evidence type="ECO:0000256" key="2">
    <source>
        <dbReference type="ARBA" id="ARBA00022596"/>
    </source>
</evidence>
<dbReference type="EC" id="1.13.11.54" evidence="9"/>
<keyword evidence="8 9" id="KW-0486">Methionine biosynthesis</keyword>
<dbReference type="InterPro" id="IPR014710">
    <property type="entry name" value="RmlC-like_jellyroll"/>
</dbReference>
<comment type="pathway">
    <text evidence="9">Amino-acid biosynthesis; L-methionine biosynthesis via salvage pathway; L-methionine from S-methyl-5-thio-alpha-D-ribose 1-phosphate: step 5/6.</text>
</comment>
<feature type="binding site" evidence="9">
    <location>
        <position position="96"/>
    </location>
    <ligand>
        <name>Fe(2+)</name>
        <dbReference type="ChEBI" id="CHEBI:29033"/>
    </ligand>
</feature>
<comment type="similarity">
    <text evidence="9">Belongs to the acireductone dioxygenase (ARD) family.</text>
</comment>
<comment type="cofactor">
    <cofactor evidence="9">
        <name>Ni(2+)</name>
        <dbReference type="ChEBI" id="CHEBI:49786"/>
    </cofactor>
    <text evidence="9">Binds 1 nickel ion per monomer.</text>
</comment>
<dbReference type="Pfam" id="PF03079">
    <property type="entry name" value="ARD"/>
    <property type="match status" value="1"/>
</dbReference>
<evidence type="ECO:0000256" key="7">
    <source>
        <dbReference type="ARBA" id="ARBA00023004"/>
    </source>
</evidence>
<comment type="subunit">
    <text evidence="9">Monomer.</text>
</comment>
<feature type="binding site" evidence="9">
    <location>
        <position position="98"/>
    </location>
    <ligand>
        <name>Ni(2+)</name>
        <dbReference type="ChEBI" id="CHEBI:49786"/>
    </ligand>
</feature>
<evidence type="ECO:0000256" key="5">
    <source>
        <dbReference type="ARBA" id="ARBA00022964"/>
    </source>
</evidence>
<dbReference type="EMBL" id="CP017415">
    <property type="protein sequence ID" value="AOU98920.1"/>
    <property type="molecule type" value="Genomic_DNA"/>
</dbReference>
<sequence length="180" mass="20296">MSRLSLYPQAADTPTRTLTEFDDIAEALGEVGVRFERWSATTPLSMGAGQDETLTAYRADVDRLMAESGYRSADVISLTPDHPQREMLRAKFLDEHTHGEDEIRFFVEGSGLFYLHIGEQVYGVLCEKNDLISVPAGTPHWFDMGPRPHFIAIRLFGNPDGWVAHFTQNPIAERFPRLEA</sequence>
<feature type="binding site" evidence="9">
    <location>
        <position position="96"/>
    </location>
    <ligand>
        <name>Ni(2+)</name>
        <dbReference type="ChEBI" id="CHEBI:49786"/>
    </ligand>
</feature>
<reference evidence="11" key="1">
    <citation type="submission" date="2016-09" db="EMBL/GenBank/DDBJ databases">
        <title>Acidihalobacter prosperus F5.</title>
        <authorList>
            <person name="Khaleque H.N."/>
            <person name="Ramsay J.P."/>
            <person name="Kaksonen A.H."/>
            <person name="Boxall N.J."/>
            <person name="Watkin E.L.J."/>
        </authorList>
    </citation>
    <scope>NUCLEOTIDE SEQUENCE [LARGE SCALE GENOMIC DNA]</scope>
    <source>
        <strain evidence="11">F5</strain>
    </source>
</reference>
<feature type="site" description="Important to generate the dianion" evidence="9">
    <location>
        <position position="104"/>
    </location>
</feature>
<feature type="binding site" evidence="9">
    <location>
        <position position="140"/>
    </location>
    <ligand>
        <name>Fe(2+)</name>
        <dbReference type="ChEBI" id="CHEBI:29033"/>
    </ligand>
</feature>
<evidence type="ECO:0000256" key="1">
    <source>
        <dbReference type="ARBA" id="ARBA00000428"/>
    </source>
</evidence>
<dbReference type="AlphaFoldDB" id="A0A1D8IR11"/>
<keyword evidence="3 9" id="KW-0028">Amino-acid biosynthesis</keyword>
<dbReference type="CDD" id="cd02232">
    <property type="entry name" value="cupin_ARD"/>
    <property type="match status" value="1"/>
</dbReference>
<name>A0A1D8IR11_9GAMM</name>
<dbReference type="RefSeq" id="WP_070079274.1">
    <property type="nucleotide sequence ID" value="NZ_CP017415.1"/>
</dbReference>
<comment type="catalytic activity">
    <reaction evidence="9">
        <text>1,2-dihydroxy-5-(methylsulfanyl)pent-1-en-3-one + O2 = 3-(methylsulfanyl)propanoate + CO + formate + 2 H(+)</text>
        <dbReference type="Rhea" id="RHEA:14161"/>
        <dbReference type="ChEBI" id="CHEBI:15378"/>
        <dbReference type="ChEBI" id="CHEBI:15379"/>
        <dbReference type="ChEBI" id="CHEBI:15740"/>
        <dbReference type="ChEBI" id="CHEBI:17245"/>
        <dbReference type="ChEBI" id="CHEBI:49016"/>
        <dbReference type="ChEBI" id="CHEBI:49252"/>
        <dbReference type="EC" id="1.13.11.53"/>
    </reaction>
</comment>
<dbReference type="GO" id="GO:0005506">
    <property type="term" value="F:iron ion binding"/>
    <property type="evidence" value="ECO:0007669"/>
    <property type="project" value="UniProtKB-UniRule"/>
</dbReference>
<keyword evidence="5 9" id="KW-0223">Dioxygenase</keyword>
<dbReference type="GO" id="GO:0016151">
    <property type="term" value="F:nickel cation binding"/>
    <property type="evidence" value="ECO:0007669"/>
    <property type="project" value="UniProtKB-UniRule"/>
</dbReference>
<dbReference type="Proteomes" id="UP000095401">
    <property type="component" value="Chromosome"/>
</dbReference>
<proteinExistence type="inferred from homology"/>
<dbReference type="GO" id="GO:0010309">
    <property type="term" value="F:acireductone dioxygenase [iron(II)-requiring] activity"/>
    <property type="evidence" value="ECO:0007669"/>
    <property type="project" value="UniProtKB-UniRule"/>
</dbReference>
<keyword evidence="11" id="KW-1185">Reference proteome</keyword>
<keyword evidence="7 9" id="KW-0408">Iron</keyword>
<dbReference type="GO" id="GO:0010308">
    <property type="term" value="F:acireductone dioxygenase (Ni2+-requiring) activity"/>
    <property type="evidence" value="ECO:0007669"/>
    <property type="project" value="UniProtKB-UniRule"/>
</dbReference>
<dbReference type="InterPro" id="IPR011051">
    <property type="entry name" value="RmlC_Cupin_sf"/>
</dbReference>
<evidence type="ECO:0000313" key="11">
    <source>
        <dbReference type="Proteomes" id="UP000095401"/>
    </source>
</evidence>
<evidence type="ECO:0000256" key="6">
    <source>
        <dbReference type="ARBA" id="ARBA00023002"/>
    </source>
</evidence>
<organism evidence="10 11">
    <name type="scientific">Acidihalobacter yilgarnensis</name>
    <dbReference type="NCBI Taxonomy" id="2819280"/>
    <lineage>
        <taxon>Bacteria</taxon>
        <taxon>Pseudomonadati</taxon>
        <taxon>Pseudomonadota</taxon>
        <taxon>Gammaproteobacteria</taxon>
        <taxon>Chromatiales</taxon>
        <taxon>Ectothiorhodospiraceae</taxon>
        <taxon>Acidihalobacter</taxon>
    </lineage>
</organism>
<protein>
    <recommendedName>
        <fullName evidence="9">Acireductone dioxygenase</fullName>
    </recommendedName>
    <alternativeName>
        <fullName evidence="9">1,2-dihydroxy-3-keto-5-methylthiopentene dioxygenase</fullName>
        <shortName evidence="9">DHK-MTPene dioxygenase</shortName>
    </alternativeName>
    <alternativeName>
        <fullName evidence="9">Acireductone dioxygenase (Fe(2+)-requiring)</fullName>
        <shortName evidence="9">ARD'</shortName>
        <shortName evidence="9">Fe-ARD</shortName>
        <ecNumber evidence="9">1.13.11.54</ecNumber>
    </alternativeName>
    <alternativeName>
        <fullName evidence="9">Acireductone dioxygenase (Ni(2+)-requiring)</fullName>
        <shortName evidence="9">ARD</shortName>
        <shortName evidence="9">Ni-ARD</shortName>
        <ecNumber evidence="9">1.13.11.53</ecNumber>
    </alternativeName>
</protein>
<feature type="site" description="May play a role in metal incorporation in vivo" evidence="9">
    <location>
        <position position="95"/>
    </location>
</feature>
<dbReference type="PANTHER" id="PTHR23418">
    <property type="entry name" value="ACIREDUCTONE DIOXYGENASE"/>
    <property type="match status" value="1"/>
</dbReference>
<dbReference type="Gene3D" id="2.60.120.10">
    <property type="entry name" value="Jelly Rolls"/>
    <property type="match status" value="1"/>
</dbReference>
<keyword evidence="4 9" id="KW-0479">Metal-binding</keyword>
<evidence type="ECO:0000256" key="4">
    <source>
        <dbReference type="ARBA" id="ARBA00022723"/>
    </source>
</evidence>
<dbReference type="InterPro" id="IPR023956">
    <property type="entry name" value="ARD_bac"/>
</dbReference>
<dbReference type="InterPro" id="IPR004313">
    <property type="entry name" value="ARD"/>
</dbReference>
<evidence type="ECO:0000313" key="10">
    <source>
        <dbReference type="EMBL" id="AOU98920.1"/>
    </source>
</evidence>
<dbReference type="HAMAP" id="MF_01682">
    <property type="entry name" value="Salvage_MtnD"/>
    <property type="match status" value="1"/>
</dbReference>
<feature type="binding site" evidence="9">
    <location>
        <position position="102"/>
    </location>
    <ligand>
        <name>Fe(2+)</name>
        <dbReference type="ChEBI" id="CHEBI:29033"/>
    </ligand>
</feature>
<dbReference type="KEGG" id="aprs:BI364_14010"/>
<dbReference type="UniPathway" id="UPA00904">
    <property type="reaction ID" value="UER00878"/>
</dbReference>
<gene>
    <name evidence="9" type="primary">mtnD</name>
    <name evidence="10" type="ORF">BI364_14010</name>
</gene>
<dbReference type="SUPFAM" id="SSF51182">
    <property type="entry name" value="RmlC-like cupins"/>
    <property type="match status" value="1"/>
</dbReference>
<evidence type="ECO:0000256" key="3">
    <source>
        <dbReference type="ARBA" id="ARBA00022605"/>
    </source>
</evidence>
<comment type="cofactor">
    <cofactor evidence="9">
        <name>Fe(2+)</name>
        <dbReference type="ChEBI" id="CHEBI:29033"/>
    </cofactor>
    <text evidence="9">Binds 1 Fe(2+) cation per monomer.</text>
</comment>
<feature type="binding site" evidence="9">
    <location>
        <position position="98"/>
    </location>
    <ligand>
        <name>Fe(2+)</name>
        <dbReference type="ChEBI" id="CHEBI:29033"/>
    </ligand>
</feature>
<dbReference type="PANTHER" id="PTHR23418:SF0">
    <property type="entry name" value="ACIREDUCTONE DIOXYGENASE"/>
    <property type="match status" value="1"/>
</dbReference>